<dbReference type="Proteomes" id="UP000317624">
    <property type="component" value="Unassembled WGS sequence"/>
</dbReference>
<evidence type="ECO:0000313" key="1">
    <source>
        <dbReference type="EMBL" id="TVT43324.1"/>
    </source>
</evidence>
<keyword evidence="2" id="KW-1185">Reference proteome</keyword>
<gene>
    <name evidence="1" type="ORF">FNT36_04340</name>
</gene>
<sequence>MSATTISSIKARIRTTLRANAIVAPKRASALMAFKPASIHGKLYEVLVLSEIIEKLNTVEGYSIRLLKSSKLVLKQKGGWLNSKYPHFELSKLGKVKAELWNDVYFATLSNHKTGTVIESVPGNYHELDIALIKPGIFKYPKHTDIYIGVECKNTNIEKNIIREVLGFRRELSYVGPYQPTIFLKWPTNQVKANPSSIHLFYCTDKALMSYKANCDEFGTMLEFMNMH</sequence>
<dbReference type="EMBL" id="VMRJ01000001">
    <property type="protein sequence ID" value="TVT43324.1"/>
    <property type="molecule type" value="Genomic_DNA"/>
</dbReference>
<name>A0A558C3J6_9BACT</name>
<dbReference type="OrthoDB" id="1492640at2"/>
<dbReference type="AlphaFoldDB" id="A0A558C3J6"/>
<organism evidence="1 2">
    <name type="scientific">Hymenobacter setariae</name>
    <dbReference type="NCBI Taxonomy" id="2594794"/>
    <lineage>
        <taxon>Bacteria</taxon>
        <taxon>Pseudomonadati</taxon>
        <taxon>Bacteroidota</taxon>
        <taxon>Cytophagia</taxon>
        <taxon>Cytophagales</taxon>
        <taxon>Hymenobacteraceae</taxon>
        <taxon>Hymenobacter</taxon>
    </lineage>
</organism>
<accession>A0A558C3J6</accession>
<dbReference type="RefSeq" id="WP_144844712.1">
    <property type="nucleotide sequence ID" value="NZ_VMRJ01000001.1"/>
</dbReference>
<proteinExistence type="predicted"/>
<evidence type="ECO:0000313" key="2">
    <source>
        <dbReference type="Proteomes" id="UP000317624"/>
    </source>
</evidence>
<comment type="caution">
    <text evidence="1">The sequence shown here is derived from an EMBL/GenBank/DDBJ whole genome shotgun (WGS) entry which is preliminary data.</text>
</comment>
<protein>
    <submittedName>
        <fullName evidence="1">Uncharacterized protein</fullName>
    </submittedName>
</protein>
<reference evidence="1 2" key="1">
    <citation type="submission" date="2019-07" db="EMBL/GenBank/DDBJ databases">
        <title>Hymenobacter sp. straun FUR1 Genome sequencing and assembly.</title>
        <authorList>
            <person name="Chhetri G."/>
        </authorList>
    </citation>
    <scope>NUCLEOTIDE SEQUENCE [LARGE SCALE GENOMIC DNA]</scope>
    <source>
        <strain evidence="1 2">Fur1</strain>
    </source>
</reference>